<keyword evidence="2" id="KW-1185">Reference proteome</keyword>
<gene>
    <name evidence="1" type="ORF">KSF_025360</name>
</gene>
<organism evidence="1 2">
    <name type="scientific">Reticulibacter mediterranei</name>
    <dbReference type="NCBI Taxonomy" id="2778369"/>
    <lineage>
        <taxon>Bacteria</taxon>
        <taxon>Bacillati</taxon>
        <taxon>Chloroflexota</taxon>
        <taxon>Ktedonobacteria</taxon>
        <taxon>Ktedonobacterales</taxon>
        <taxon>Reticulibacteraceae</taxon>
        <taxon>Reticulibacter</taxon>
    </lineage>
</organism>
<protein>
    <submittedName>
        <fullName evidence="1">Uncharacterized protein</fullName>
    </submittedName>
</protein>
<dbReference type="AlphaFoldDB" id="A0A8J3IH95"/>
<proteinExistence type="predicted"/>
<comment type="caution">
    <text evidence="1">The sequence shown here is derived from an EMBL/GenBank/DDBJ whole genome shotgun (WGS) entry which is preliminary data.</text>
</comment>
<evidence type="ECO:0000313" key="1">
    <source>
        <dbReference type="EMBL" id="GHO92488.1"/>
    </source>
</evidence>
<evidence type="ECO:0000313" key="2">
    <source>
        <dbReference type="Proteomes" id="UP000597444"/>
    </source>
</evidence>
<reference evidence="1" key="1">
    <citation type="submission" date="2020-10" db="EMBL/GenBank/DDBJ databases">
        <title>Taxonomic study of unclassified bacteria belonging to the class Ktedonobacteria.</title>
        <authorList>
            <person name="Yabe S."/>
            <person name="Wang C.M."/>
            <person name="Zheng Y."/>
            <person name="Sakai Y."/>
            <person name="Cavaletti L."/>
            <person name="Monciardini P."/>
            <person name="Donadio S."/>
        </authorList>
    </citation>
    <scope>NUCLEOTIDE SEQUENCE</scope>
    <source>
        <strain evidence="1">ID150040</strain>
    </source>
</reference>
<accession>A0A8J3IH95</accession>
<name>A0A8J3IH95_9CHLR</name>
<dbReference type="EMBL" id="BNJK01000001">
    <property type="protein sequence ID" value="GHO92488.1"/>
    <property type="molecule type" value="Genomic_DNA"/>
</dbReference>
<dbReference type="Proteomes" id="UP000597444">
    <property type="component" value="Unassembled WGS sequence"/>
</dbReference>
<sequence length="90" mass="10166">MPFCDMIIAQEFLGQQVRVIDVRRFFFLLMNAVKVSAGRCEVTVEGKPCGKPAAYKQILAGSRQFLFCDEHASKAIKRAAEEAEKRGTRR</sequence>